<dbReference type="Proteomes" id="UP000001542">
    <property type="component" value="Unassembled WGS sequence"/>
</dbReference>
<protein>
    <recommendedName>
        <fullName evidence="3">Protein transport protein SEC23</fullName>
    </recommendedName>
</protein>
<keyword evidence="2" id="KW-1185">Reference proteome</keyword>
<organism evidence="1 2">
    <name type="scientific">Trichomonas vaginalis (strain ATCC PRA-98 / G3)</name>
    <dbReference type="NCBI Taxonomy" id="412133"/>
    <lineage>
        <taxon>Eukaryota</taxon>
        <taxon>Metamonada</taxon>
        <taxon>Parabasalia</taxon>
        <taxon>Trichomonadida</taxon>
        <taxon>Trichomonadidae</taxon>
        <taxon>Trichomonas</taxon>
    </lineage>
</organism>
<name>A2DJ81_TRIV3</name>
<dbReference type="InParanoid" id="A2DJ81"/>
<evidence type="ECO:0008006" key="3">
    <source>
        <dbReference type="Google" id="ProtNLM"/>
    </source>
</evidence>
<reference evidence="1" key="1">
    <citation type="submission" date="2006-10" db="EMBL/GenBank/DDBJ databases">
        <authorList>
            <person name="Amadeo P."/>
            <person name="Zhao Q."/>
            <person name="Wortman J."/>
            <person name="Fraser-Liggett C."/>
            <person name="Carlton J."/>
        </authorList>
    </citation>
    <scope>NUCLEOTIDE SEQUENCE</scope>
    <source>
        <strain evidence="1">G3</strain>
    </source>
</reference>
<dbReference type="OrthoDB" id="10634427at2759"/>
<evidence type="ECO:0000313" key="2">
    <source>
        <dbReference type="Proteomes" id="UP000001542"/>
    </source>
</evidence>
<accession>A2DJ81</accession>
<dbReference type="EMBL" id="DS113207">
    <property type="protein sequence ID" value="EAY19468.1"/>
    <property type="molecule type" value="Genomic_DNA"/>
</dbReference>
<sequence>MHCSIPTWPTSSNNPASFIPVIIDYYPFDWDKQKTTFENQQPERCPGCRYIIDSQCTWEGEKVKCVNCSKIFKPNNSILAQEQSQHKRFLFRQPITYNYKQILIFAIDPYCSEKEMSYIQSFITVAIEALPPTQQFLICILRKQYNVYVYVFDNNVVTFDIPHNILLSKHLNIRRDLANRNNLKILEPFIRSLQAETTRSRGIDDLIGQLRGDDTCFSRIILFGNQGQLSKEEKNICVDWISPSMVSNTSSINIDGYFLDTSLYAYDSDTSHEQIRKLIEKATSEDQYYNVTIKAEVTNYRCSKTYFQYASCASHFYQTFLLSPHKFLCSILPSTFAVEVKYEHFKGDQAFTEIQWCSHSYPKSENFIPVASGVDAYQLMPYLISNQMLGTFVKNLYEAYQQNVSIFPGDEPDTTFSIFPNLQLFLCVHYDGRQNICSSPYQSRSFLSYHSRSASFYPNLMLWNDQETLVATRCIINYYFYVQMHSPPIIVFDESRAISVFIDDEIIPGSKLDHAIKHEEADRFPKPVIMIRPTSQIPMIFSEYSELFKKIQTALKKA</sequence>
<gene>
    <name evidence="1" type="ORF">TVAG_135990</name>
</gene>
<proteinExistence type="predicted"/>
<dbReference type="RefSeq" id="XP_001580454.1">
    <property type="nucleotide sequence ID" value="XM_001580404.1"/>
</dbReference>
<dbReference type="VEuPathDB" id="TrichDB:TVAGG3_0544140"/>
<evidence type="ECO:0000313" key="1">
    <source>
        <dbReference type="EMBL" id="EAY19468.1"/>
    </source>
</evidence>
<dbReference type="KEGG" id="tva:5464984"/>
<dbReference type="AlphaFoldDB" id="A2DJ81"/>
<dbReference type="VEuPathDB" id="TrichDB:TVAG_135990"/>
<reference evidence="1" key="2">
    <citation type="journal article" date="2007" name="Science">
        <title>Draft genome sequence of the sexually transmitted pathogen Trichomonas vaginalis.</title>
        <authorList>
            <person name="Carlton J.M."/>
            <person name="Hirt R.P."/>
            <person name="Silva J.C."/>
            <person name="Delcher A.L."/>
            <person name="Schatz M."/>
            <person name="Zhao Q."/>
            <person name="Wortman J.R."/>
            <person name="Bidwell S.L."/>
            <person name="Alsmark U.C.M."/>
            <person name="Besteiro S."/>
            <person name="Sicheritz-Ponten T."/>
            <person name="Noel C.J."/>
            <person name="Dacks J.B."/>
            <person name="Foster P.G."/>
            <person name="Simillion C."/>
            <person name="Van de Peer Y."/>
            <person name="Miranda-Saavedra D."/>
            <person name="Barton G.J."/>
            <person name="Westrop G.D."/>
            <person name="Mueller S."/>
            <person name="Dessi D."/>
            <person name="Fiori P.L."/>
            <person name="Ren Q."/>
            <person name="Paulsen I."/>
            <person name="Zhang H."/>
            <person name="Bastida-Corcuera F.D."/>
            <person name="Simoes-Barbosa A."/>
            <person name="Brown M.T."/>
            <person name="Hayes R.D."/>
            <person name="Mukherjee M."/>
            <person name="Okumura C.Y."/>
            <person name="Schneider R."/>
            <person name="Smith A.J."/>
            <person name="Vanacova S."/>
            <person name="Villalvazo M."/>
            <person name="Haas B.J."/>
            <person name="Pertea M."/>
            <person name="Feldblyum T.V."/>
            <person name="Utterback T.R."/>
            <person name="Shu C.L."/>
            <person name="Osoegawa K."/>
            <person name="de Jong P.J."/>
            <person name="Hrdy I."/>
            <person name="Horvathova L."/>
            <person name="Zubacova Z."/>
            <person name="Dolezal P."/>
            <person name="Malik S.B."/>
            <person name="Logsdon J.M. Jr."/>
            <person name="Henze K."/>
            <person name="Gupta A."/>
            <person name="Wang C.C."/>
            <person name="Dunne R.L."/>
            <person name="Upcroft J.A."/>
            <person name="Upcroft P."/>
            <person name="White O."/>
            <person name="Salzberg S.L."/>
            <person name="Tang P."/>
            <person name="Chiu C.-H."/>
            <person name="Lee Y.-S."/>
            <person name="Embley T.M."/>
            <person name="Coombs G.H."/>
            <person name="Mottram J.C."/>
            <person name="Tachezy J."/>
            <person name="Fraser-Liggett C.M."/>
            <person name="Johnson P.J."/>
        </authorList>
    </citation>
    <scope>NUCLEOTIDE SEQUENCE [LARGE SCALE GENOMIC DNA]</scope>
    <source>
        <strain evidence="1">G3</strain>
    </source>
</reference>